<protein>
    <submittedName>
        <fullName evidence="1">Protein POLAR LOCALIZATION DURING ASYMMETRIC DIVISION AND REDISTRIBUTION like</fullName>
    </submittedName>
</protein>
<dbReference type="EMBL" id="CM051403">
    <property type="protein sequence ID" value="KAJ4707781.1"/>
    <property type="molecule type" value="Genomic_DNA"/>
</dbReference>
<organism evidence="1 2">
    <name type="scientific">Melia azedarach</name>
    <name type="common">Chinaberry tree</name>
    <dbReference type="NCBI Taxonomy" id="155640"/>
    <lineage>
        <taxon>Eukaryota</taxon>
        <taxon>Viridiplantae</taxon>
        <taxon>Streptophyta</taxon>
        <taxon>Embryophyta</taxon>
        <taxon>Tracheophyta</taxon>
        <taxon>Spermatophyta</taxon>
        <taxon>Magnoliopsida</taxon>
        <taxon>eudicotyledons</taxon>
        <taxon>Gunneridae</taxon>
        <taxon>Pentapetalae</taxon>
        <taxon>rosids</taxon>
        <taxon>malvids</taxon>
        <taxon>Sapindales</taxon>
        <taxon>Meliaceae</taxon>
        <taxon>Melia</taxon>
    </lineage>
</organism>
<name>A0ACC1X8M1_MELAZ</name>
<keyword evidence="2" id="KW-1185">Reference proteome</keyword>
<proteinExistence type="predicted"/>
<gene>
    <name evidence="1" type="ORF">OWV82_017846</name>
</gene>
<comment type="caution">
    <text evidence="1">The sequence shown here is derived from an EMBL/GenBank/DDBJ whole genome shotgun (WGS) entry which is preliminary data.</text>
</comment>
<evidence type="ECO:0000313" key="1">
    <source>
        <dbReference type="EMBL" id="KAJ4707781.1"/>
    </source>
</evidence>
<sequence>MEKSSVSKSSRTHLRISDVLLIDDEEEEEEEGEDFLFTMKGFSGGRGDGCAAIVSRWLSRFRRGTVNKILVGGDEGEDKDAGESTRCSTNVFNGVGALLTAVRQNDRSGGCRCGRECSFNMGLGCSLLYLAAASKNELDKMIELRTQMEMLLKNFKEELQLRNTNTLVKPSKSNDIIVYPNPDEPERLESNCHHSRENLTTSYVLPESSRTITICEQSLKCDTPKEEECLEGIDQLQAELEAELERLQLRLDKENLLQHPRQQRVEVTVKDISSSRSYSFSSGEVIDPIMETQDACTEVHYGIHPYELERRLHKVVEARQQEHIRELEAALECARHKLHEKEIEISWWKDTAKLISQHIPGPLRRMAERG</sequence>
<reference evidence="1 2" key="1">
    <citation type="journal article" date="2023" name="Science">
        <title>Complex scaffold remodeling in plant triterpene biosynthesis.</title>
        <authorList>
            <person name="De La Pena R."/>
            <person name="Hodgson H."/>
            <person name="Liu J.C."/>
            <person name="Stephenson M.J."/>
            <person name="Martin A.C."/>
            <person name="Owen C."/>
            <person name="Harkess A."/>
            <person name="Leebens-Mack J."/>
            <person name="Jimenez L.E."/>
            <person name="Osbourn A."/>
            <person name="Sattely E.S."/>
        </authorList>
    </citation>
    <scope>NUCLEOTIDE SEQUENCE [LARGE SCALE GENOMIC DNA]</scope>
    <source>
        <strain evidence="2">cv. JPN11</strain>
        <tissue evidence="1">Leaf</tissue>
    </source>
</reference>
<dbReference type="Proteomes" id="UP001164539">
    <property type="component" value="Chromosome 10"/>
</dbReference>
<evidence type="ECO:0000313" key="2">
    <source>
        <dbReference type="Proteomes" id="UP001164539"/>
    </source>
</evidence>
<accession>A0ACC1X8M1</accession>